<keyword evidence="1" id="KW-0997">Cell inner membrane</keyword>
<keyword evidence="1" id="KW-1133">Transmembrane helix</keyword>
<protein>
    <recommendedName>
        <fullName evidence="1">Probable queuosine precursor transporter</fullName>
        <shortName evidence="1">Q precursor transporter</shortName>
    </recommendedName>
</protein>
<dbReference type="GO" id="GO:0022857">
    <property type="term" value="F:transmembrane transporter activity"/>
    <property type="evidence" value="ECO:0007669"/>
    <property type="project" value="UniProtKB-UniRule"/>
</dbReference>
<feature type="transmembrane region" description="Helical" evidence="1">
    <location>
        <begin position="180"/>
        <end position="198"/>
    </location>
</feature>
<comment type="function">
    <text evidence="1">Involved in the import of queuosine (Q) precursors, required for Q precursor salvage.</text>
</comment>
<comment type="subcellular location">
    <subcellularLocation>
        <location evidence="1">Cell inner membrane</location>
        <topology evidence="1">Multi-pass membrane protein</topology>
    </subcellularLocation>
</comment>
<dbReference type="PANTHER" id="PTHR34300">
    <property type="entry name" value="QUEUOSINE PRECURSOR TRANSPORTER-RELATED"/>
    <property type="match status" value="1"/>
</dbReference>
<proteinExistence type="inferred from homology"/>
<evidence type="ECO:0000256" key="1">
    <source>
        <dbReference type="HAMAP-Rule" id="MF_02088"/>
    </source>
</evidence>
<comment type="caution">
    <text evidence="2">The sequence shown here is derived from an EMBL/GenBank/DDBJ whole genome shotgun (WGS) entry which is preliminary data.</text>
</comment>
<dbReference type="OrthoDB" id="7065604at2"/>
<dbReference type="Pfam" id="PF02592">
    <property type="entry name" value="Vut_1"/>
    <property type="match status" value="1"/>
</dbReference>
<dbReference type="HAMAP" id="MF_02088">
    <property type="entry name" value="Q_prec_transport"/>
    <property type="match status" value="1"/>
</dbReference>
<gene>
    <name evidence="2" type="ORF">CVM73_23725</name>
</gene>
<comment type="similarity">
    <text evidence="1">Belongs to the vitamin uptake transporter (VUT/ECF) (TC 2.A.88) family. Q precursor transporter subfamily.</text>
</comment>
<dbReference type="PANTHER" id="PTHR34300:SF2">
    <property type="entry name" value="QUEUOSINE PRECURSOR TRANSPORTER-RELATED"/>
    <property type="match status" value="1"/>
</dbReference>
<evidence type="ECO:0000313" key="3">
    <source>
        <dbReference type="Proteomes" id="UP000231194"/>
    </source>
</evidence>
<keyword evidence="1" id="KW-0472">Membrane</keyword>
<keyword evidence="1" id="KW-0812">Transmembrane</keyword>
<feature type="transmembrane region" description="Helical" evidence="1">
    <location>
        <begin position="42"/>
        <end position="60"/>
    </location>
</feature>
<evidence type="ECO:0000313" key="2">
    <source>
        <dbReference type="EMBL" id="PJG52869.1"/>
    </source>
</evidence>
<sequence length="216" mass="23912">MDARISYFLFLLTLHSSLLITSTIAGSKLFALPFGLDASATVFSYLLTFIILDTIAELFGREYSRRVINLGLLSMALSAAYFEFAAYLPAASGWHHQQDFETVVSSSVRIWIGGWIAYMVSQHFDLSFFLLLRGTAFGRRSVVLSAWLSLMLAQLLDTAIFVSIAFYGTGVVLPTIIGQYLIKLLFSTVAAPLVKLSISMGRDWIEARSGKLAEKD</sequence>
<accession>A0A2M8R4Y7</accession>
<dbReference type="GO" id="GO:0005886">
    <property type="term" value="C:plasma membrane"/>
    <property type="evidence" value="ECO:0007669"/>
    <property type="project" value="UniProtKB-SubCell"/>
</dbReference>
<organism evidence="2 3">
    <name type="scientific">Bradyrhizobium forestalis</name>
    <dbReference type="NCBI Taxonomy" id="1419263"/>
    <lineage>
        <taxon>Bacteria</taxon>
        <taxon>Pseudomonadati</taxon>
        <taxon>Pseudomonadota</taxon>
        <taxon>Alphaproteobacteria</taxon>
        <taxon>Hyphomicrobiales</taxon>
        <taxon>Nitrobacteraceae</taxon>
        <taxon>Bradyrhizobium</taxon>
    </lineage>
</organism>
<name>A0A2M8R4Y7_9BRAD</name>
<dbReference type="Proteomes" id="UP000231194">
    <property type="component" value="Unassembled WGS sequence"/>
</dbReference>
<dbReference type="InterPro" id="IPR003744">
    <property type="entry name" value="YhhQ"/>
</dbReference>
<reference evidence="2 3" key="1">
    <citation type="submission" date="2017-11" db="EMBL/GenBank/DDBJ databases">
        <title>Bradyrhizobium forestalis sp. nov., an efficient nitrogen-fixing bacterium isolated from nodules of forest legume species in the Amazon.</title>
        <authorList>
            <person name="Costa E.M."/>
            <person name="Guimaraes A."/>
            <person name="Carvalho T.S."/>
            <person name="Rodrigues T.L."/>
            <person name="Ribeiro P.R.A."/>
            <person name="Lebbe L."/>
            <person name="Willems A."/>
            <person name="Moreira F.M.S."/>
        </authorList>
    </citation>
    <scope>NUCLEOTIDE SEQUENCE [LARGE SCALE GENOMIC DNA]</scope>
    <source>
        <strain evidence="2 3">INPA54B</strain>
    </source>
</reference>
<feature type="transmembrane region" description="Helical" evidence="1">
    <location>
        <begin position="144"/>
        <end position="168"/>
    </location>
</feature>
<dbReference type="RefSeq" id="WP_100234248.1">
    <property type="nucleotide sequence ID" value="NZ_PGVG01000021.1"/>
</dbReference>
<dbReference type="EMBL" id="PGVG01000021">
    <property type="protein sequence ID" value="PJG52869.1"/>
    <property type="molecule type" value="Genomic_DNA"/>
</dbReference>
<feature type="transmembrane region" description="Helical" evidence="1">
    <location>
        <begin position="110"/>
        <end position="132"/>
    </location>
</feature>
<dbReference type="NCBIfam" id="TIGR00697">
    <property type="entry name" value="queuosine precursor transporter"/>
    <property type="match status" value="1"/>
</dbReference>
<keyword evidence="3" id="KW-1185">Reference proteome</keyword>
<keyword evidence="1" id="KW-1003">Cell membrane</keyword>
<feature type="transmembrane region" description="Helical" evidence="1">
    <location>
        <begin position="67"/>
        <end position="90"/>
    </location>
</feature>
<dbReference type="AlphaFoldDB" id="A0A2M8R4Y7"/>
<keyword evidence="1" id="KW-0813">Transport</keyword>